<dbReference type="Gene3D" id="1.25.40.420">
    <property type="match status" value="1"/>
</dbReference>
<feature type="compositionally biased region" description="Polar residues" evidence="1">
    <location>
        <begin position="185"/>
        <end position="195"/>
    </location>
</feature>
<dbReference type="Gene3D" id="3.30.710.10">
    <property type="entry name" value="Potassium Channel Kv1.1, Chain A"/>
    <property type="match status" value="1"/>
</dbReference>
<feature type="compositionally biased region" description="Basic and acidic residues" evidence="1">
    <location>
        <begin position="175"/>
        <end position="184"/>
    </location>
</feature>
<protein>
    <submittedName>
        <fullName evidence="3">BTB/POZ domain-containing protein 3/6</fullName>
    </submittedName>
</protein>
<dbReference type="InterPro" id="IPR011705">
    <property type="entry name" value="BACK"/>
</dbReference>
<feature type="region of interest" description="Disordered" evidence="1">
    <location>
        <begin position="155"/>
        <end position="227"/>
    </location>
</feature>
<sequence length="852" mass="95063">MLITERFADVWFIVGGDDILGNNTSISLHSNDSSAPGGPKSQINCCTNKQLLNVSSTRSTNCSNSINKSRLMYNNNDGNTTTTTNNNNNSSHSNGNNNNNPPNTITITTRTITANNNTTTNNTNTTTNNDNNNNNNNVYNTPLDILYSRCTDSDQENTIDDATDLNSDGEQPSCHSDHNTDNKSNDYNSQNLSHKLTSTNNLLNRTSNNNNNNSNCIHSMDPSKGSLNGTNDTEPIIWRFAAHRLILAAASPAFQIMLSYIYSDELLVENDINLLFYLLYATKKYILPRLTQICVEYLKDLITAENVCMMLDRSIFFDEVDLTRRCWHIIDVLAPDVLISQGLLTLNSNCVHDLVSRNTLNCQESEVFAAVGRWAGAECNRLGIRDVVSNRVQVAANILPLIRFPTMTLSDFAENVAYSGYLSLEMVRDLFVYITTNKLNLQKKDNTLSITRRSNSLATKKNENSIELTENEMKLTNPSSISTSIQLTNNQSSLPFITNLLPDSGPFPCEPRIGPKLWRCCRFKRIRKDLLSLNTSTNHRHTISFSVGSSFHSFHYDIVSASIFIAGVGIYGSTQVGDIRTVHVELKTGNGNTPLPSPAAITPNLNQLSDRMYLSQASRSTSDLTNLNVSTRLFHNNSNTTTNTNNNNNNRGGNLNIWDITGLSRLDESDSLNHFNKKYSTKCLASKQISLRSDGTNRVYDIRFRCPVKLVKNRRYYLSLSTSNSDHHNPASMSTSSTAINSSTSYIGFYGGTEIMIHCPSEETLNKRNNNETITNMNKKSSSSSLSTTTPPTLSSSNIRKKRLETNKFNENNYLLGNNEMVIFNFHDSWDGLENGSVDRGLIPDLLFYTCF</sequence>
<reference evidence="3 4" key="1">
    <citation type="journal article" date="2019" name="PLoS Pathog.">
        <title>Genome sequence of the bovine parasite Schistosoma bovis Tanzania.</title>
        <authorList>
            <person name="Oey H."/>
            <person name="Zakrzewski M."/>
            <person name="Gobert G."/>
            <person name="Gravermann K."/>
            <person name="Stoye J."/>
            <person name="Jones M."/>
            <person name="Mcmanus D."/>
            <person name="Krause L."/>
        </authorList>
    </citation>
    <scope>NUCLEOTIDE SEQUENCE [LARGE SCALE GENOMIC DNA]</scope>
    <source>
        <strain evidence="3 4">TAN1997</strain>
    </source>
</reference>
<proteinExistence type="predicted"/>
<dbReference type="InterPro" id="IPR038648">
    <property type="entry name" value="PHR_sf"/>
</dbReference>
<dbReference type="GO" id="GO:0022008">
    <property type="term" value="P:neurogenesis"/>
    <property type="evidence" value="ECO:0007669"/>
    <property type="project" value="TreeGrafter"/>
</dbReference>
<dbReference type="Gene3D" id="2.60.120.820">
    <property type="entry name" value="PHR domain"/>
    <property type="match status" value="1"/>
</dbReference>
<evidence type="ECO:0000313" key="3">
    <source>
        <dbReference type="EMBL" id="RTG82698.1"/>
    </source>
</evidence>
<dbReference type="Pfam" id="PF07707">
    <property type="entry name" value="BACK"/>
    <property type="match status" value="1"/>
</dbReference>
<dbReference type="SUPFAM" id="SSF54695">
    <property type="entry name" value="POZ domain"/>
    <property type="match status" value="1"/>
</dbReference>
<dbReference type="GO" id="GO:0005829">
    <property type="term" value="C:cytosol"/>
    <property type="evidence" value="ECO:0007669"/>
    <property type="project" value="TreeGrafter"/>
</dbReference>
<accession>A0A430Q4S3</accession>
<gene>
    <name evidence="3" type="ORF">DC041_0002660</name>
</gene>
<dbReference type="AlphaFoldDB" id="A0A430Q4S3"/>
<keyword evidence="4" id="KW-1185">Reference proteome</keyword>
<evidence type="ECO:0000259" key="2">
    <source>
        <dbReference type="SMART" id="SM00875"/>
    </source>
</evidence>
<dbReference type="PANTHER" id="PTHR45774">
    <property type="entry name" value="BTB/POZ DOMAIN-CONTAINING"/>
    <property type="match status" value="1"/>
</dbReference>
<feature type="compositionally biased region" description="Polar residues" evidence="1">
    <location>
        <begin position="58"/>
        <end position="68"/>
    </location>
</feature>
<dbReference type="Proteomes" id="UP000290809">
    <property type="component" value="Unassembled WGS sequence"/>
</dbReference>
<evidence type="ECO:0000313" key="4">
    <source>
        <dbReference type="Proteomes" id="UP000290809"/>
    </source>
</evidence>
<feature type="region of interest" description="Disordered" evidence="1">
    <location>
        <begin position="58"/>
        <end position="140"/>
    </location>
</feature>
<feature type="compositionally biased region" description="Polar residues" evidence="1">
    <location>
        <begin position="164"/>
        <end position="174"/>
    </location>
</feature>
<feature type="domain" description="BACK" evidence="2">
    <location>
        <begin position="308"/>
        <end position="417"/>
    </location>
</feature>
<evidence type="ECO:0000256" key="1">
    <source>
        <dbReference type="SAM" id="MobiDB-lite"/>
    </source>
</evidence>
<name>A0A430Q4S3_SCHBO</name>
<organism evidence="3 4">
    <name type="scientific">Schistosoma bovis</name>
    <name type="common">Blood fluke</name>
    <dbReference type="NCBI Taxonomy" id="6184"/>
    <lineage>
        <taxon>Eukaryota</taxon>
        <taxon>Metazoa</taxon>
        <taxon>Spiralia</taxon>
        <taxon>Lophotrochozoa</taxon>
        <taxon>Platyhelminthes</taxon>
        <taxon>Trematoda</taxon>
        <taxon>Digenea</taxon>
        <taxon>Strigeidida</taxon>
        <taxon>Schistosomatoidea</taxon>
        <taxon>Schistosomatidae</taxon>
        <taxon>Schistosoma</taxon>
    </lineage>
</organism>
<feature type="compositionally biased region" description="Low complexity" evidence="1">
    <location>
        <begin position="196"/>
        <end position="215"/>
    </location>
</feature>
<comment type="caution">
    <text evidence="3">The sequence shown here is derived from an EMBL/GenBank/DDBJ whole genome shotgun (WGS) entry which is preliminary data.</text>
</comment>
<feature type="compositionally biased region" description="Low complexity" evidence="1">
    <location>
        <begin position="74"/>
        <end position="140"/>
    </location>
</feature>
<dbReference type="STRING" id="6184.A0A430Q4S3"/>
<feature type="compositionally biased region" description="Low complexity" evidence="1">
    <location>
        <begin position="781"/>
        <end position="797"/>
    </location>
</feature>
<feature type="region of interest" description="Disordered" evidence="1">
    <location>
        <begin position="773"/>
        <end position="801"/>
    </location>
</feature>
<dbReference type="InterPro" id="IPR011333">
    <property type="entry name" value="SKP1/BTB/POZ_sf"/>
</dbReference>
<dbReference type="PANTHER" id="PTHR45774:SF4">
    <property type="entry name" value="AXUNDEAD, ISOFORM F"/>
    <property type="match status" value="1"/>
</dbReference>
<dbReference type="EMBL" id="QMKO01002733">
    <property type="protein sequence ID" value="RTG82698.1"/>
    <property type="molecule type" value="Genomic_DNA"/>
</dbReference>
<dbReference type="SMART" id="SM00875">
    <property type="entry name" value="BACK"/>
    <property type="match status" value="1"/>
</dbReference>